<keyword evidence="1" id="KW-0175">Coiled coil</keyword>
<dbReference type="EMBL" id="DS027695">
    <property type="protein sequence ID" value="EAW19576.1"/>
    <property type="molecule type" value="Genomic_DNA"/>
</dbReference>
<dbReference type="VEuPathDB" id="FungiDB:NFIA_026500"/>
<sequence>MELTATTTQLREVQSVNLGLENNKKTLQSEIDMLKQEGQRLNDKNTPISSQLASTAVSLDTLTKELLMQLSKQKLLGLTHLLKPSKEVSDEEEGVPLAPAIAVRDAALA</sequence>
<dbReference type="AlphaFoldDB" id="A1DCL6"/>
<dbReference type="STRING" id="331117.A1DCL6"/>
<dbReference type="KEGG" id="nfi:NFIA_026500"/>
<dbReference type="RefSeq" id="XP_001261473.1">
    <property type="nucleotide sequence ID" value="XM_001261472.1"/>
</dbReference>
<feature type="coiled-coil region" evidence="1">
    <location>
        <begin position="10"/>
        <end position="44"/>
    </location>
</feature>
<gene>
    <name evidence="2" type="ORF">NFIA_026500</name>
</gene>
<evidence type="ECO:0000313" key="2">
    <source>
        <dbReference type="EMBL" id="EAW19576.1"/>
    </source>
</evidence>
<name>A1DCL6_NEOFI</name>
<protein>
    <submittedName>
        <fullName evidence="2">Uncharacterized protein</fullName>
    </submittedName>
</protein>
<keyword evidence="3" id="KW-1185">Reference proteome</keyword>
<reference evidence="3" key="1">
    <citation type="journal article" date="2008" name="PLoS Genet.">
        <title>Genomic islands in the pathogenic filamentous fungus Aspergillus fumigatus.</title>
        <authorList>
            <person name="Fedorova N.D."/>
            <person name="Khaldi N."/>
            <person name="Joardar V.S."/>
            <person name="Maiti R."/>
            <person name="Amedeo P."/>
            <person name="Anderson M.J."/>
            <person name="Crabtree J."/>
            <person name="Silva J.C."/>
            <person name="Badger J.H."/>
            <person name="Albarraq A."/>
            <person name="Angiuoli S."/>
            <person name="Bussey H."/>
            <person name="Bowyer P."/>
            <person name="Cotty P.J."/>
            <person name="Dyer P.S."/>
            <person name="Egan A."/>
            <person name="Galens K."/>
            <person name="Fraser-Liggett C.M."/>
            <person name="Haas B.J."/>
            <person name="Inman J.M."/>
            <person name="Kent R."/>
            <person name="Lemieux S."/>
            <person name="Malavazi I."/>
            <person name="Orvis J."/>
            <person name="Roemer T."/>
            <person name="Ronning C.M."/>
            <person name="Sundaram J.P."/>
            <person name="Sutton G."/>
            <person name="Turner G."/>
            <person name="Venter J.C."/>
            <person name="White O.R."/>
            <person name="Whitty B.R."/>
            <person name="Youngman P."/>
            <person name="Wolfe K.H."/>
            <person name="Goldman G.H."/>
            <person name="Wortman J.R."/>
            <person name="Jiang B."/>
            <person name="Denning D.W."/>
            <person name="Nierman W.C."/>
        </authorList>
    </citation>
    <scope>NUCLEOTIDE SEQUENCE [LARGE SCALE GENOMIC DNA]</scope>
    <source>
        <strain evidence="3">ATCC 1020 / DSM 3700 / CBS 544.65 / FGSC A1164 / JCM 1740 / NRRL 181 / WB 181</strain>
    </source>
</reference>
<dbReference type="Proteomes" id="UP000006702">
    <property type="component" value="Unassembled WGS sequence"/>
</dbReference>
<proteinExistence type="predicted"/>
<organism evidence="2 3">
    <name type="scientific">Neosartorya fischeri (strain ATCC 1020 / DSM 3700 / CBS 544.65 / FGSC A1164 / JCM 1740 / NRRL 181 / WB 181)</name>
    <name type="common">Aspergillus fischerianus</name>
    <dbReference type="NCBI Taxonomy" id="331117"/>
    <lineage>
        <taxon>Eukaryota</taxon>
        <taxon>Fungi</taxon>
        <taxon>Dikarya</taxon>
        <taxon>Ascomycota</taxon>
        <taxon>Pezizomycotina</taxon>
        <taxon>Eurotiomycetes</taxon>
        <taxon>Eurotiomycetidae</taxon>
        <taxon>Eurotiales</taxon>
        <taxon>Aspergillaceae</taxon>
        <taxon>Aspergillus</taxon>
        <taxon>Aspergillus subgen. Fumigati</taxon>
    </lineage>
</organism>
<evidence type="ECO:0000256" key="1">
    <source>
        <dbReference type="SAM" id="Coils"/>
    </source>
</evidence>
<evidence type="ECO:0000313" key="3">
    <source>
        <dbReference type="Proteomes" id="UP000006702"/>
    </source>
</evidence>
<dbReference type="OrthoDB" id="5068061at2759"/>
<dbReference type="HOGENOM" id="CLU_2184653_0_0_1"/>
<accession>A1DCL6</accession>
<dbReference type="GeneID" id="4588152"/>